<name>A0ABQ3D4Z7_9ACTN</name>
<sequence length="58" mass="6397">MTHPPNRWRRAHGPTQLPQRTRHLTSPPVRPGAVGIDLPVRVEGDTRLGPWSVRSAAG</sequence>
<reference evidence="3" key="1">
    <citation type="journal article" date="2019" name="Int. J. Syst. Evol. Microbiol.">
        <title>The Global Catalogue of Microorganisms (GCM) 10K type strain sequencing project: providing services to taxonomists for standard genome sequencing and annotation.</title>
        <authorList>
            <consortium name="The Broad Institute Genomics Platform"/>
            <consortium name="The Broad Institute Genome Sequencing Center for Infectious Disease"/>
            <person name="Wu L."/>
            <person name="Ma J."/>
        </authorList>
    </citation>
    <scope>NUCLEOTIDE SEQUENCE [LARGE SCALE GENOMIC DNA]</scope>
    <source>
        <strain evidence="3">JCM 4733</strain>
    </source>
</reference>
<organism evidence="2 3">
    <name type="scientific">Streptomyces canarius</name>
    <dbReference type="NCBI Taxonomy" id="285453"/>
    <lineage>
        <taxon>Bacteria</taxon>
        <taxon>Bacillati</taxon>
        <taxon>Actinomycetota</taxon>
        <taxon>Actinomycetes</taxon>
        <taxon>Kitasatosporales</taxon>
        <taxon>Streptomycetaceae</taxon>
        <taxon>Streptomyces</taxon>
    </lineage>
</organism>
<feature type="compositionally biased region" description="Basic residues" evidence="1">
    <location>
        <begin position="1"/>
        <end position="12"/>
    </location>
</feature>
<evidence type="ECO:0000256" key="1">
    <source>
        <dbReference type="SAM" id="MobiDB-lite"/>
    </source>
</evidence>
<gene>
    <name evidence="2" type="ORF">GCM10010345_74230</name>
</gene>
<dbReference type="EMBL" id="BMVN01000041">
    <property type="protein sequence ID" value="GHA59124.1"/>
    <property type="molecule type" value="Genomic_DNA"/>
</dbReference>
<accession>A0ABQ3D4Z7</accession>
<evidence type="ECO:0000313" key="3">
    <source>
        <dbReference type="Proteomes" id="UP000653644"/>
    </source>
</evidence>
<comment type="caution">
    <text evidence="2">The sequence shown here is derived from an EMBL/GenBank/DDBJ whole genome shotgun (WGS) entry which is preliminary data.</text>
</comment>
<keyword evidence="3" id="KW-1185">Reference proteome</keyword>
<feature type="region of interest" description="Disordered" evidence="1">
    <location>
        <begin position="1"/>
        <end position="38"/>
    </location>
</feature>
<dbReference type="Proteomes" id="UP000653644">
    <property type="component" value="Unassembled WGS sequence"/>
</dbReference>
<evidence type="ECO:0000313" key="2">
    <source>
        <dbReference type="EMBL" id="GHA59124.1"/>
    </source>
</evidence>
<proteinExistence type="predicted"/>
<protein>
    <submittedName>
        <fullName evidence="2">Uncharacterized protein</fullName>
    </submittedName>
</protein>